<proteinExistence type="predicted"/>
<keyword evidence="3" id="KW-1185">Reference proteome</keyword>
<dbReference type="Proteomes" id="UP000784294">
    <property type="component" value="Unassembled WGS sequence"/>
</dbReference>
<feature type="compositionally biased region" description="Basic residues" evidence="1">
    <location>
        <begin position="262"/>
        <end position="284"/>
    </location>
</feature>
<protein>
    <submittedName>
        <fullName evidence="2">Uncharacterized protein</fullName>
    </submittedName>
</protein>
<dbReference type="EMBL" id="CAAALY010016932">
    <property type="protein sequence ID" value="VEL13169.1"/>
    <property type="molecule type" value="Genomic_DNA"/>
</dbReference>
<organism evidence="2 3">
    <name type="scientific">Protopolystoma xenopodis</name>
    <dbReference type="NCBI Taxonomy" id="117903"/>
    <lineage>
        <taxon>Eukaryota</taxon>
        <taxon>Metazoa</taxon>
        <taxon>Spiralia</taxon>
        <taxon>Lophotrochozoa</taxon>
        <taxon>Platyhelminthes</taxon>
        <taxon>Monogenea</taxon>
        <taxon>Polyopisthocotylea</taxon>
        <taxon>Polystomatidea</taxon>
        <taxon>Polystomatidae</taxon>
        <taxon>Protopolystoma</taxon>
    </lineage>
</organism>
<name>A0A448WJC6_9PLAT</name>
<evidence type="ECO:0000256" key="1">
    <source>
        <dbReference type="SAM" id="MobiDB-lite"/>
    </source>
</evidence>
<sequence>MPSPVLQSASRRASWSSGQTRVSLARAPDAWANQRALIFPTWGKAVAVSAAPASDGCGQNCRCHCLHLSLDSPLSLSLSPSRSHTHTHTQLGSRGHAENVPMLAETGCQVVQKRAVELDGRTFGFTRFSAVRTFTTQARWMRSHPPTSLHVSAHLLPTFLSFPCHRCAHFCVVVCWCAHRLQAARAPAHASLSWRGPLVGSRRPAGIGQSFGCRGDVSSLRASACFRETCHFDEWVMAGVGVWRVDGPMVEMSSGSAGTRNTRWKRRRRHVLSRRRRNSSRKLFKSTTPRWPHT</sequence>
<evidence type="ECO:0000313" key="3">
    <source>
        <dbReference type="Proteomes" id="UP000784294"/>
    </source>
</evidence>
<evidence type="ECO:0000313" key="2">
    <source>
        <dbReference type="EMBL" id="VEL13169.1"/>
    </source>
</evidence>
<gene>
    <name evidence="2" type="ORF">PXEA_LOCUS6609</name>
</gene>
<feature type="compositionally biased region" description="Polar residues" evidence="1">
    <location>
        <begin position="285"/>
        <end position="294"/>
    </location>
</feature>
<reference evidence="2" key="1">
    <citation type="submission" date="2018-11" db="EMBL/GenBank/DDBJ databases">
        <authorList>
            <consortium name="Pathogen Informatics"/>
        </authorList>
    </citation>
    <scope>NUCLEOTIDE SEQUENCE</scope>
</reference>
<dbReference type="AlphaFoldDB" id="A0A448WJC6"/>
<comment type="caution">
    <text evidence="2">The sequence shown here is derived from an EMBL/GenBank/DDBJ whole genome shotgun (WGS) entry which is preliminary data.</text>
</comment>
<feature type="region of interest" description="Disordered" evidence="1">
    <location>
        <begin position="253"/>
        <end position="294"/>
    </location>
</feature>
<accession>A0A448WJC6</accession>